<keyword evidence="2" id="KW-1185">Reference proteome</keyword>
<sequence>MVKLRDAIACARKAALESDREILDAEAWGEIFEASMPDIFDAIADEAEAEHVGFDIEFAGLPTAGTMERMRKTLATAASYRDATVKWLRAMAEEARQ</sequence>
<proteinExistence type="predicted"/>
<name>A0ABU5T0V6_9MICC</name>
<dbReference type="Proteomes" id="UP001304769">
    <property type="component" value="Unassembled WGS sequence"/>
</dbReference>
<gene>
    <name evidence="1" type="ORF">SPF06_00995</name>
</gene>
<dbReference type="RefSeq" id="WP_323277059.1">
    <property type="nucleotide sequence ID" value="NZ_JAYGGQ010000001.1"/>
</dbReference>
<protein>
    <submittedName>
        <fullName evidence="1">Uncharacterized protein</fullName>
    </submittedName>
</protein>
<comment type="caution">
    <text evidence="1">The sequence shown here is derived from an EMBL/GenBank/DDBJ whole genome shotgun (WGS) entry which is preliminary data.</text>
</comment>
<reference evidence="1 2" key="1">
    <citation type="submission" date="2023-12" db="EMBL/GenBank/DDBJ databases">
        <title>Sinomonas terricola sp. nov, isolated from litchi orchard soil in Guangdong, PR China.</title>
        <authorList>
            <person name="Jiaxin W."/>
            <person name="Yang Z."/>
            <person name="Honghui Z."/>
        </authorList>
    </citation>
    <scope>NUCLEOTIDE SEQUENCE [LARGE SCALE GENOMIC DNA]</scope>
    <source>
        <strain evidence="1 2">JGH33</strain>
    </source>
</reference>
<evidence type="ECO:0000313" key="1">
    <source>
        <dbReference type="EMBL" id="MEA5453287.1"/>
    </source>
</evidence>
<accession>A0ABU5T0V6</accession>
<organism evidence="1 2">
    <name type="scientific">Sinomonas terricola</name>
    <dbReference type="NCBI Taxonomy" id="3110330"/>
    <lineage>
        <taxon>Bacteria</taxon>
        <taxon>Bacillati</taxon>
        <taxon>Actinomycetota</taxon>
        <taxon>Actinomycetes</taxon>
        <taxon>Micrococcales</taxon>
        <taxon>Micrococcaceae</taxon>
        <taxon>Sinomonas</taxon>
    </lineage>
</organism>
<dbReference type="EMBL" id="JAYGGQ010000001">
    <property type="protein sequence ID" value="MEA5453287.1"/>
    <property type="molecule type" value="Genomic_DNA"/>
</dbReference>
<evidence type="ECO:0000313" key="2">
    <source>
        <dbReference type="Proteomes" id="UP001304769"/>
    </source>
</evidence>